<keyword evidence="1" id="KW-0805">Transcription regulation</keyword>
<keyword evidence="2" id="KW-0238">DNA-binding</keyword>
<name>A0ABV4CH81_9PSEU</name>
<proteinExistence type="predicted"/>
<dbReference type="Gene3D" id="1.10.357.10">
    <property type="entry name" value="Tetracycline Repressor, domain 2"/>
    <property type="match status" value="1"/>
</dbReference>
<evidence type="ECO:0000256" key="1">
    <source>
        <dbReference type="ARBA" id="ARBA00023015"/>
    </source>
</evidence>
<reference evidence="6 7" key="1">
    <citation type="submission" date="2024-08" db="EMBL/GenBank/DDBJ databases">
        <title>Genome mining of Saccharopolyspora cebuensis PGLac3 from Nigerian medicinal plant.</title>
        <authorList>
            <person name="Ezeobiora C.E."/>
            <person name="Igbokwe N.H."/>
            <person name="Amin D.H."/>
            <person name="Mendie U.E."/>
        </authorList>
    </citation>
    <scope>NUCLEOTIDE SEQUENCE [LARGE SCALE GENOMIC DNA]</scope>
    <source>
        <strain evidence="6 7">PGLac3</strain>
    </source>
</reference>
<keyword evidence="7" id="KW-1185">Reference proteome</keyword>
<dbReference type="PANTHER" id="PTHR30055">
    <property type="entry name" value="HTH-TYPE TRANSCRIPTIONAL REGULATOR RUTR"/>
    <property type="match status" value="1"/>
</dbReference>
<evidence type="ECO:0000259" key="5">
    <source>
        <dbReference type="Pfam" id="PF17939"/>
    </source>
</evidence>
<feature type="domain" description="HTH tetR-type" evidence="4">
    <location>
        <begin position="24"/>
        <end position="71"/>
    </location>
</feature>
<dbReference type="InterPro" id="IPR041586">
    <property type="entry name" value="PsrA_TetR_C"/>
</dbReference>
<evidence type="ECO:0000313" key="6">
    <source>
        <dbReference type="EMBL" id="MEY8039858.1"/>
    </source>
</evidence>
<keyword evidence="3" id="KW-0804">Transcription</keyword>
<dbReference type="EMBL" id="JBGEHV010000015">
    <property type="protein sequence ID" value="MEY8039858.1"/>
    <property type="molecule type" value="Genomic_DNA"/>
</dbReference>
<feature type="domain" description="PsrA tetracyclin repressor-like C-terminal" evidence="5">
    <location>
        <begin position="103"/>
        <end position="212"/>
    </location>
</feature>
<sequence>MGRDDAAAPQRGRIERVGATRERILVTAERLFAEHGVFAVSNRQIGEAAGQGNTAAVGYHFGARTGLVRAIVRRHAEPIERVRERMVAVIGDRPDLRDQVSCLVRPSTEHLAALGVPSWYARFSAQVLADASLREVVLDEALASPALRRLLAGLHRCRPDLPAEVVDERDGMTGQLIVHLCAERERALAAGTATPRATWRDAATGLIDAITGLWSAPASSAPGDRTNTTSDGGVG</sequence>
<evidence type="ECO:0000256" key="3">
    <source>
        <dbReference type="ARBA" id="ARBA00023163"/>
    </source>
</evidence>
<evidence type="ECO:0000313" key="7">
    <source>
        <dbReference type="Proteomes" id="UP001564626"/>
    </source>
</evidence>
<accession>A0ABV4CH81</accession>
<dbReference type="InterPro" id="IPR050109">
    <property type="entry name" value="HTH-type_TetR-like_transc_reg"/>
</dbReference>
<dbReference type="SUPFAM" id="SSF46689">
    <property type="entry name" value="Homeodomain-like"/>
    <property type="match status" value="1"/>
</dbReference>
<dbReference type="Proteomes" id="UP001564626">
    <property type="component" value="Unassembled WGS sequence"/>
</dbReference>
<dbReference type="InterPro" id="IPR009057">
    <property type="entry name" value="Homeodomain-like_sf"/>
</dbReference>
<dbReference type="Pfam" id="PF00440">
    <property type="entry name" value="TetR_N"/>
    <property type="match status" value="1"/>
</dbReference>
<evidence type="ECO:0000256" key="2">
    <source>
        <dbReference type="ARBA" id="ARBA00023125"/>
    </source>
</evidence>
<dbReference type="RefSeq" id="WP_345363915.1">
    <property type="nucleotide sequence ID" value="NZ_BAABII010000010.1"/>
</dbReference>
<dbReference type="Pfam" id="PF17939">
    <property type="entry name" value="TetR_C_30"/>
    <property type="match status" value="1"/>
</dbReference>
<comment type="caution">
    <text evidence="6">The sequence shown here is derived from an EMBL/GenBank/DDBJ whole genome shotgun (WGS) entry which is preliminary data.</text>
</comment>
<evidence type="ECO:0000259" key="4">
    <source>
        <dbReference type="Pfam" id="PF00440"/>
    </source>
</evidence>
<gene>
    <name evidence="6" type="ORF">AB8O55_10660</name>
</gene>
<protein>
    <submittedName>
        <fullName evidence="6">TetR/AcrR family transcriptional regulator</fullName>
    </submittedName>
</protein>
<dbReference type="InterPro" id="IPR001647">
    <property type="entry name" value="HTH_TetR"/>
</dbReference>
<organism evidence="6 7">
    <name type="scientific">Saccharopolyspora cebuensis</name>
    <dbReference type="NCBI Taxonomy" id="418759"/>
    <lineage>
        <taxon>Bacteria</taxon>
        <taxon>Bacillati</taxon>
        <taxon>Actinomycetota</taxon>
        <taxon>Actinomycetes</taxon>
        <taxon>Pseudonocardiales</taxon>
        <taxon>Pseudonocardiaceae</taxon>
        <taxon>Saccharopolyspora</taxon>
    </lineage>
</organism>
<dbReference type="PANTHER" id="PTHR30055:SF234">
    <property type="entry name" value="HTH-TYPE TRANSCRIPTIONAL REGULATOR BETI"/>
    <property type="match status" value="1"/>
</dbReference>